<dbReference type="InterPro" id="IPR029470">
    <property type="entry name" value="PDDEXK_4"/>
</dbReference>
<dbReference type="Proteomes" id="UP000284531">
    <property type="component" value="Unassembled WGS sequence"/>
</dbReference>
<dbReference type="Pfam" id="PF14281">
    <property type="entry name" value="PDDEXK_4"/>
    <property type="match status" value="1"/>
</dbReference>
<protein>
    <submittedName>
        <fullName evidence="1">PD-(D/E)XK nuclease superfamily protein</fullName>
    </submittedName>
</protein>
<dbReference type="EMBL" id="RAPQ01000008">
    <property type="protein sequence ID" value="RKE04169.1"/>
    <property type="molecule type" value="Genomic_DNA"/>
</dbReference>
<name>A0A419X9D1_9BACT</name>
<reference evidence="1 2" key="1">
    <citation type="submission" date="2018-09" db="EMBL/GenBank/DDBJ databases">
        <title>Genomic Encyclopedia of Archaeal and Bacterial Type Strains, Phase II (KMG-II): from individual species to whole genera.</title>
        <authorList>
            <person name="Goeker M."/>
        </authorList>
    </citation>
    <scope>NUCLEOTIDE SEQUENCE [LARGE SCALE GENOMIC DNA]</scope>
    <source>
        <strain evidence="1 2">DSM 21950</strain>
    </source>
</reference>
<sequence length="309" mass="35850">MKMNSKLKYPQAHLNKTYLEILKVHNKEVPMANMLAYLFKPDENHQLGTTFLTALLSTTCYEIKGEKGDVGTILKQNCVSSSGLSVTPNLNFDNIKVETEVPTNGQKEEDKRIDILIEAENFVVCIEFKIDHDLDNPLEIYQTYVEENYPNKYHYFLVLAPYRKQPIGAAEKYLKTKNDFKLVILSHFVEQVKLSIPDHYFEEKSSNVYAQYVFDFIQTIENRKFRNQIVNKLEDVKKTIEKAGISSQIIRKWNGGYLLVSKKDHNLKVRVNEGTYQLEKWSFAPENKKLEEITLVDLADILKVVKSDN</sequence>
<comment type="caution">
    <text evidence="1">The sequence shown here is derived from an EMBL/GenBank/DDBJ whole genome shotgun (WGS) entry which is preliminary data.</text>
</comment>
<evidence type="ECO:0000313" key="1">
    <source>
        <dbReference type="EMBL" id="RKE04169.1"/>
    </source>
</evidence>
<dbReference type="OrthoDB" id="1099676at2"/>
<organism evidence="1 2">
    <name type="scientific">Marinifilum flexuosum</name>
    <dbReference type="NCBI Taxonomy" id="1117708"/>
    <lineage>
        <taxon>Bacteria</taxon>
        <taxon>Pseudomonadati</taxon>
        <taxon>Bacteroidota</taxon>
        <taxon>Bacteroidia</taxon>
        <taxon>Marinilabiliales</taxon>
        <taxon>Marinifilaceae</taxon>
    </lineage>
</organism>
<gene>
    <name evidence="1" type="ORF">BXY64_1185</name>
</gene>
<evidence type="ECO:0000313" key="2">
    <source>
        <dbReference type="Proteomes" id="UP000284531"/>
    </source>
</evidence>
<accession>A0A419X9D1</accession>
<dbReference type="AlphaFoldDB" id="A0A419X9D1"/>
<keyword evidence="2" id="KW-1185">Reference proteome</keyword>
<proteinExistence type="predicted"/>
<dbReference type="RefSeq" id="WP_120238974.1">
    <property type="nucleotide sequence ID" value="NZ_RAPQ01000008.1"/>
</dbReference>